<keyword evidence="4" id="KW-0029">Amino-acid transport</keyword>
<dbReference type="EMBL" id="SCWB01000021">
    <property type="protein sequence ID" value="TDM05264.1"/>
    <property type="molecule type" value="Genomic_DNA"/>
</dbReference>
<feature type="transmembrane region" description="Helical" evidence="7">
    <location>
        <begin position="410"/>
        <end position="431"/>
    </location>
</feature>
<dbReference type="PANTHER" id="PTHR43341">
    <property type="entry name" value="AMINO ACID PERMEASE"/>
    <property type="match status" value="1"/>
</dbReference>
<feature type="transmembrane region" description="Helical" evidence="7">
    <location>
        <begin position="123"/>
        <end position="144"/>
    </location>
</feature>
<keyword evidence="3 7" id="KW-0812">Transmembrane</keyword>
<feature type="transmembrane region" description="Helical" evidence="7">
    <location>
        <begin position="15"/>
        <end position="39"/>
    </location>
</feature>
<organism evidence="9 10">
    <name type="scientific">Macrococcus lamae</name>
    <dbReference type="NCBI Taxonomy" id="198484"/>
    <lineage>
        <taxon>Bacteria</taxon>
        <taxon>Bacillati</taxon>
        <taxon>Bacillota</taxon>
        <taxon>Bacilli</taxon>
        <taxon>Bacillales</taxon>
        <taxon>Staphylococcaceae</taxon>
        <taxon>Macrococcus</taxon>
    </lineage>
</organism>
<feature type="domain" description="Amino acid permease/ SLC12A" evidence="8">
    <location>
        <begin position="14"/>
        <end position="467"/>
    </location>
</feature>
<dbReference type="Gene3D" id="1.20.1740.10">
    <property type="entry name" value="Amino acid/polyamine transporter I"/>
    <property type="match status" value="1"/>
</dbReference>
<proteinExistence type="predicted"/>
<dbReference type="PANTHER" id="PTHR43341:SF1">
    <property type="entry name" value="GENERAL AMINO-ACID PERMEASE GAP1"/>
    <property type="match status" value="1"/>
</dbReference>
<dbReference type="FunFam" id="1.20.1740.10:FF:000001">
    <property type="entry name" value="Amino acid permease"/>
    <property type="match status" value="1"/>
</dbReference>
<dbReference type="AlphaFoldDB" id="A0A4R6BS91"/>
<dbReference type="Pfam" id="PF00324">
    <property type="entry name" value="AA_permease"/>
    <property type="match status" value="1"/>
</dbReference>
<evidence type="ECO:0000256" key="7">
    <source>
        <dbReference type="SAM" id="Phobius"/>
    </source>
</evidence>
<dbReference type="Proteomes" id="UP000294802">
    <property type="component" value="Unassembled WGS sequence"/>
</dbReference>
<feature type="transmembrane region" description="Helical" evidence="7">
    <location>
        <begin position="198"/>
        <end position="220"/>
    </location>
</feature>
<feature type="transmembrane region" description="Helical" evidence="7">
    <location>
        <begin position="240"/>
        <end position="261"/>
    </location>
</feature>
<keyword evidence="5 7" id="KW-1133">Transmembrane helix</keyword>
<dbReference type="PIRSF" id="PIRSF006060">
    <property type="entry name" value="AA_transporter"/>
    <property type="match status" value="1"/>
</dbReference>
<evidence type="ECO:0000256" key="5">
    <source>
        <dbReference type="ARBA" id="ARBA00022989"/>
    </source>
</evidence>
<evidence type="ECO:0000259" key="8">
    <source>
        <dbReference type="Pfam" id="PF00324"/>
    </source>
</evidence>
<feature type="transmembrane region" description="Helical" evidence="7">
    <location>
        <begin position="93"/>
        <end position="117"/>
    </location>
</feature>
<reference evidence="9 10" key="1">
    <citation type="submission" date="2019-01" db="EMBL/GenBank/DDBJ databases">
        <title>Draft genome sequences of the type strains of six Macrococcus species.</title>
        <authorList>
            <person name="Mazhar S."/>
            <person name="Altermann E."/>
            <person name="Hill C."/>
            <person name="Mcauliffe O."/>
        </authorList>
    </citation>
    <scope>NUCLEOTIDE SEQUENCE [LARGE SCALE GENOMIC DNA]</scope>
    <source>
        <strain evidence="9 10">CCM4815</strain>
    </source>
</reference>
<evidence type="ECO:0000313" key="9">
    <source>
        <dbReference type="EMBL" id="TDM05264.1"/>
    </source>
</evidence>
<dbReference type="InterPro" id="IPR004840">
    <property type="entry name" value="Amino_acid_permease_CS"/>
</dbReference>
<sequence>MENNQMDRDLKTRHISMIAIGGSLGTGLFMASGAVISQAGPGGAIAAYALIGIMVYFLMTALGELATFYPVSGSFSAYARRFVDPAAGFMVGWLYWVIWSLVASVDIITAAKVLSYWELFSGINSFVWCLIFLALLFLLNAFSVKSFGEAEYWFSFIKVGTIIIFLIMGVLMIFGIIGNQGAVGLKNFTVGDAPFVNGFLGLLGVLVVAGFSFGGTEVVAVTAGESENPKESMPKAIKQVFWRILLFYIGSIFVIASLIPYTDSRLLNENSDVAMSPFTIIFDNLGILFAASIMNTVILTAVLSAGNSGLYATSRLLYSLSNEGQAPKFLGKLNKRNMPFNALLVTTALIILSIIYAHVNMGGYGKLLNMLGTLVLLVWGMSVLSHYRLRRAIKVQHRDEDALLSYKAPFFPFGVVIVGATIIFLLIGQSFADITSLNWPKLFNSFIPILIAVATYFGYKVIKKTKIIPLKDIDLSKHEL</sequence>
<evidence type="ECO:0000313" key="10">
    <source>
        <dbReference type="Proteomes" id="UP000294802"/>
    </source>
</evidence>
<dbReference type="OrthoDB" id="9780162at2"/>
<evidence type="ECO:0000256" key="1">
    <source>
        <dbReference type="ARBA" id="ARBA00004141"/>
    </source>
</evidence>
<feature type="transmembrane region" description="Helical" evidence="7">
    <location>
        <begin position="371"/>
        <end position="389"/>
    </location>
</feature>
<evidence type="ECO:0000256" key="3">
    <source>
        <dbReference type="ARBA" id="ARBA00022692"/>
    </source>
</evidence>
<dbReference type="GO" id="GO:0016020">
    <property type="term" value="C:membrane"/>
    <property type="evidence" value="ECO:0007669"/>
    <property type="project" value="UniProtKB-SubCell"/>
</dbReference>
<dbReference type="GO" id="GO:0015171">
    <property type="term" value="F:amino acid transmembrane transporter activity"/>
    <property type="evidence" value="ECO:0007669"/>
    <property type="project" value="TreeGrafter"/>
</dbReference>
<evidence type="ECO:0000256" key="4">
    <source>
        <dbReference type="ARBA" id="ARBA00022970"/>
    </source>
</evidence>
<keyword evidence="6 7" id="KW-0472">Membrane</keyword>
<dbReference type="PROSITE" id="PS00218">
    <property type="entry name" value="AMINO_ACID_PERMEASE_1"/>
    <property type="match status" value="1"/>
</dbReference>
<name>A0A4R6BS91_9STAP</name>
<gene>
    <name evidence="9" type="ORF">ERX29_10160</name>
</gene>
<protein>
    <submittedName>
        <fullName evidence="9">Amino acid permease</fullName>
    </submittedName>
</protein>
<comment type="subcellular location">
    <subcellularLocation>
        <location evidence="1">Membrane</location>
        <topology evidence="1">Multi-pass membrane protein</topology>
    </subcellularLocation>
</comment>
<feature type="transmembrane region" description="Helical" evidence="7">
    <location>
        <begin position="45"/>
        <end position="72"/>
    </location>
</feature>
<accession>A0A4R6BS91</accession>
<feature type="transmembrane region" description="Helical" evidence="7">
    <location>
        <begin position="281"/>
        <end position="305"/>
    </location>
</feature>
<comment type="caution">
    <text evidence="9">The sequence shown here is derived from an EMBL/GenBank/DDBJ whole genome shotgun (WGS) entry which is preliminary data.</text>
</comment>
<feature type="transmembrane region" description="Helical" evidence="7">
    <location>
        <begin position="340"/>
        <end position="359"/>
    </location>
</feature>
<evidence type="ECO:0000256" key="6">
    <source>
        <dbReference type="ARBA" id="ARBA00023136"/>
    </source>
</evidence>
<evidence type="ECO:0000256" key="2">
    <source>
        <dbReference type="ARBA" id="ARBA00022448"/>
    </source>
</evidence>
<keyword evidence="2" id="KW-0813">Transport</keyword>
<dbReference type="RefSeq" id="WP_133444562.1">
    <property type="nucleotide sequence ID" value="NZ_SCWB01000021.1"/>
</dbReference>
<feature type="transmembrane region" description="Helical" evidence="7">
    <location>
        <begin position="156"/>
        <end position="178"/>
    </location>
</feature>
<dbReference type="InterPro" id="IPR004841">
    <property type="entry name" value="AA-permease/SLC12A_dom"/>
</dbReference>
<feature type="transmembrane region" description="Helical" evidence="7">
    <location>
        <begin position="443"/>
        <end position="462"/>
    </location>
</feature>
<dbReference type="InterPro" id="IPR050524">
    <property type="entry name" value="APC_YAT"/>
</dbReference>
<keyword evidence="10" id="KW-1185">Reference proteome</keyword>